<reference evidence="3" key="1">
    <citation type="journal article" date="2018" name="Gigascience">
        <title>Genome assembly of the Pink Ipe (Handroanthus impetiginosus, Bignoniaceae), a highly valued, ecologically keystone Neotropical timber forest tree.</title>
        <authorList>
            <person name="Silva-Junior O.B."/>
            <person name="Grattapaglia D."/>
            <person name="Novaes E."/>
            <person name="Collevatti R.G."/>
        </authorList>
    </citation>
    <scope>NUCLEOTIDE SEQUENCE [LARGE SCALE GENOMIC DNA]</scope>
    <source>
        <strain evidence="3">cv. UFG-1</strain>
    </source>
</reference>
<dbReference type="InterPro" id="IPR037690">
    <property type="entry name" value="FAM204A"/>
</dbReference>
<dbReference type="AlphaFoldDB" id="A0A2G9HG84"/>
<name>A0A2G9HG84_9LAMI</name>
<evidence type="ECO:0000313" key="2">
    <source>
        <dbReference type="EMBL" id="PIN16508.1"/>
    </source>
</evidence>
<sequence>MEREPVEEADERREAAIASAISLRPNFKPKKGLTEAQLSKFQELQKRRLQIKARSKAQNKYKGLGDGKNKSHKKANEVHDSTDQEPSKPVENPFSISIPENRVGNTSSVEEDNVATNLAAKKRRKLFWGLDTKERWERKSNM</sequence>
<feature type="region of interest" description="Disordered" evidence="1">
    <location>
        <begin position="51"/>
        <end position="110"/>
    </location>
</feature>
<dbReference type="PANTHER" id="PTHR14386">
    <property type="entry name" value="PROTEIN FAM204A"/>
    <property type="match status" value="1"/>
</dbReference>
<accession>A0A2G9HG84</accession>
<organism evidence="2 3">
    <name type="scientific">Handroanthus impetiginosus</name>
    <dbReference type="NCBI Taxonomy" id="429701"/>
    <lineage>
        <taxon>Eukaryota</taxon>
        <taxon>Viridiplantae</taxon>
        <taxon>Streptophyta</taxon>
        <taxon>Embryophyta</taxon>
        <taxon>Tracheophyta</taxon>
        <taxon>Spermatophyta</taxon>
        <taxon>Magnoliopsida</taxon>
        <taxon>eudicotyledons</taxon>
        <taxon>Gunneridae</taxon>
        <taxon>Pentapetalae</taxon>
        <taxon>asterids</taxon>
        <taxon>lamiids</taxon>
        <taxon>Lamiales</taxon>
        <taxon>Bignoniaceae</taxon>
        <taxon>Crescentiina</taxon>
        <taxon>Tabebuia alliance</taxon>
        <taxon>Handroanthus</taxon>
    </lineage>
</organism>
<dbReference type="Proteomes" id="UP000231279">
    <property type="component" value="Unassembled WGS sequence"/>
</dbReference>
<keyword evidence="3" id="KW-1185">Reference proteome</keyword>
<protein>
    <submittedName>
        <fullName evidence="2">Uncharacterized protein</fullName>
    </submittedName>
</protein>
<comment type="caution">
    <text evidence="2">The sequence shown here is derived from an EMBL/GenBank/DDBJ whole genome shotgun (WGS) entry which is preliminary data.</text>
</comment>
<dbReference type="STRING" id="429701.A0A2G9HG84"/>
<evidence type="ECO:0000313" key="3">
    <source>
        <dbReference type="Proteomes" id="UP000231279"/>
    </source>
</evidence>
<dbReference type="EMBL" id="NKXS01001852">
    <property type="protein sequence ID" value="PIN16508.1"/>
    <property type="molecule type" value="Genomic_DNA"/>
</dbReference>
<gene>
    <name evidence="2" type="ORF">CDL12_10851</name>
</gene>
<dbReference type="PANTHER" id="PTHR14386:SF2">
    <property type="entry name" value="PROTEIN FAM204A"/>
    <property type="match status" value="1"/>
</dbReference>
<feature type="compositionally biased region" description="Basic and acidic residues" evidence="1">
    <location>
        <begin position="63"/>
        <end position="88"/>
    </location>
</feature>
<proteinExistence type="predicted"/>
<dbReference type="OrthoDB" id="639110at2759"/>
<evidence type="ECO:0000256" key="1">
    <source>
        <dbReference type="SAM" id="MobiDB-lite"/>
    </source>
</evidence>